<keyword evidence="1" id="KW-0472">Membrane</keyword>
<gene>
    <name evidence="2" type="ORF">LH47_01528</name>
</gene>
<evidence type="ECO:0000313" key="2">
    <source>
        <dbReference type="EMBL" id="KIQ94410.1"/>
    </source>
</evidence>
<dbReference type="AlphaFoldDB" id="A0A0D0RYN4"/>
<keyword evidence="3" id="KW-1185">Reference proteome</keyword>
<dbReference type="EMBL" id="JXTH01000025">
    <property type="protein sequence ID" value="KIQ94410.1"/>
    <property type="molecule type" value="Genomic_DNA"/>
</dbReference>
<protein>
    <submittedName>
        <fullName evidence="2">Uncharacterized protein</fullName>
    </submittedName>
</protein>
<proteinExistence type="predicted"/>
<dbReference type="Proteomes" id="UP000032102">
    <property type="component" value="Unassembled WGS sequence"/>
</dbReference>
<comment type="caution">
    <text evidence="2">The sequence shown here is derived from an EMBL/GenBank/DDBJ whole genome shotgun (WGS) entry which is preliminary data.</text>
</comment>
<dbReference type="PATRIC" id="fig|404937.3.peg.1614"/>
<evidence type="ECO:0000256" key="1">
    <source>
        <dbReference type="SAM" id="Phobius"/>
    </source>
</evidence>
<sequence length="90" mass="10225">MSFRFFFGLFFIFVFGRTVEYYVGTYILHPILQSALLAIFVAVVFILSGKVSKRYNLLDKKVKVHICLPSLIGTLCLASFLYETGIFSGK</sequence>
<reference evidence="2 3" key="1">
    <citation type="submission" date="2015-01" db="EMBL/GenBank/DDBJ databases">
        <title>Draft genome of Anoxybacillus thermarum strain AF/04.</title>
        <authorList>
            <person name="Poli A."/>
            <person name="Nicolaus B."/>
            <person name="Chan K.-G."/>
            <person name="Kahar U.M."/>
            <person name="Yaakob A.S."/>
            <person name="Chan C.S."/>
            <person name="Goh K.M."/>
        </authorList>
    </citation>
    <scope>NUCLEOTIDE SEQUENCE [LARGE SCALE GENOMIC DNA]</scope>
    <source>
        <strain evidence="2 3">AF/04</strain>
    </source>
</reference>
<accession>A0A0D0RYN4</accession>
<name>A0A0D0RYN4_9BACL</name>
<evidence type="ECO:0000313" key="3">
    <source>
        <dbReference type="Proteomes" id="UP000032102"/>
    </source>
</evidence>
<feature type="transmembrane region" description="Helical" evidence="1">
    <location>
        <begin position="26"/>
        <end position="50"/>
    </location>
</feature>
<organism evidence="2 3">
    <name type="scientific">Anoxybacillus thermarum</name>
    <dbReference type="NCBI Taxonomy" id="404937"/>
    <lineage>
        <taxon>Bacteria</taxon>
        <taxon>Bacillati</taxon>
        <taxon>Bacillota</taxon>
        <taxon>Bacilli</taxon>
        <taxon>Bacillales</taxon>
        <taxon>Anoxybacillaceae</taxon>
        <taxon>Anoxybacillus</taxon>
    </lineage>
</organism>
<keyword evidence="1" id="KW-1133">Transmembrane helix</keyword>
<feature type="transmembrane region" description="Helical" evidence="1">
    <location>
        <begin position="62"/>
        <end position="82"/>
    </location>
</feature>
<dbReference type="RefSeq" id="WP_043966222.1">
    <property type="nucleotide sequence ID" value="NZ_JXTH01000025.1"/>
</dbReference>
<keyword evidence="1" id="KW-0812">Transmembrane</keyword>